<keyword evidence="5" id="KW-0285">Flavoprotein</keyword>
<dbReference type="InterPro" id="IPR001433">
    <property type="entry name" value="OxRdtase_FAD/NAD-bd"/>
</dbReference>
<dbReference type="PROSITE" id="PS51384">
    <property type="entry name" value="FAD_FR"/>
    <property type="match status" value="1"/>
</dbReference>
<dbReference type="PRINTS" id="PR00369">
    <property type="entry name" value="FLAVODOXIN"/>
</dbReference>
<evidence type="ECO:0000256" key="8">
    <source>
        <dbReference type="ARBA" id="ARBA00022857"/>
    </source>
</evidence>
<proteinExistence type="predicted"/>
<dbReference type="InterPro" id="IPR017938">
    <property type="entry name" value="Riboflavin_synthase-like_b-brl"/>
</dbReference>
<evidence type="ECO:0000313" key="14">
    <source>
        <dbReference type="EMBL" id="MFC3041436.1"/>
    </source>
</evidence>
<dbReference type="InterPro" id="IPR017927">
    <property type="entry name" value="FAD-bd_FR_type"/>
</dbReference>
<comment type="cofactor">
    <cofactor evidence="1">
        <name>FMN</name>
        <dbReference type="ChEBI" id="CHEBI:58210"/>
    </cofactor>
</comment>
<evidence type="ECO:0000256" key="4">
    <source>
        <dbReference type="ARBA" id="ARBA00022605"/>
    </source>
</evidence>
<dbReference type="SUPFAM" id="SSF52218">
    <property type="entry name" value="Flavoproteins"/>
    <property type="match status" value="1"/>
</dbReference>
<dbReference type="Gene3D" id="2.40.30.10">
    <property type="entry name" value="Translation factors"/>
    <property type="match status" value="1"/>
</dbReference>
<dbReference type="InterPro" id="IPR001094">
    <property type="entry name" value="Flavdoxin-like"/>
</dbReference>
<protein>
    <submittedName>
        <fullName evidence="14">Assimilatory sulfite reductase (NADPH) flavoprotein subunit</fullName>
        <ecNumber evidence="14">1.8.1.2</ecNumber>
    </submittedName>
</protein>
<keyword evidence="11" id="KW-0198">Cysteine biosynthesis</keyword>
<dbReference type="GO" id="GO:0004783">
    <property type="term" value="F:sulfite reductase (NADPH) activity"/>
    <property type="evidence" value="ECO:0007669"/>
    <property type="project" value="UniProtKB-EC"/>
</dbReference>
<dbReference type="EMBL" id="JBHRSA010000051">
    <property type="protein sequence ID" value="MFC3041436.1"/>
    <property type="molecule type" value="Genomic_DNA"/>
</dbReference>
<keyword evidence="7" id="KW-0274">FAD</keyword>
<feature type="domain" description="Flavodoxin-like" evidence="12">
    <location>
        <begin position="72"/>
        <end position="210"/>
    </location>
</feature>
<evidence type="ECO:0000313" key="15">
    <source>
        <dbReference type="Proteomes" id="UP001595279"/>
    </source>
</evidence>
<evidence type="ECO:0000256" key="11">
    <source>
        <dbReference type="ARBA" id="ARBA00023192"/>
    </source>
</evidence>
<keyword evidence="10 14" id="KW-0560">Oxidoreductase</keyword>
<keyword evidence="9" id="KW-0249">Electron transport</keyword>
<dbReference type="InterPro" id="IPR039261">
    <property type="entry name" value="FNR_nucleotide-bd"/>
</dbReference>
<dbReference type="InterPro" id="IPR001709">
    <property type="entry name" value="Flavoprot_Pyr_Nucl_cyt_Rdtase"/>
</dbReference>
<dbReference type="InterPro" id="IPR008254">
    <property type="entry name" value="Flavodoxin/NO_synth"/>
</dbReference>
<name>A0ABV7CY46_9BACI</name>
<evidence type="ECO:0000256" key="3">
    <source>
        <dbReference type="ARBA" id="ARBA00022448"/>
    </source>
</evidence>
<keyword evidence="8" id="KW-0521">NADP</keyword>
<evidence type="ECO:0000256" key="9">
    <source>
        <dbReference type="ARBA" id="ARBA00022982"/>
    </source>
</evidence>
<keyword evidence="15" id="KW-1185">Reference proteome</keyword>
<dbReference type="SUPFAM" id="SSF52343">
    <property type="entry name" value="Ferredoxin reductase-like, C-terminal NADP-linked domain"/>
    <property type="match status" value="1"/>
</dbReference>
<evidence type="ECO:0000256" key="7">
    <source>
        <dbReference type="ARBA" id="ARBA00022827"/>
    </source>
</evidence>
<organism evidence="14 15">
    <name type="scientific">Virgibacillus xinjiangensis</name>
    <dbReference type="NCBI Taxonomy" id="393090"/>
    <lineage>
        <taxon>Bacteria</taxon>
        <taxon>Bacillati</taxon>
        <taxon>Bacillota</taxon>
        <taxon>Bacilli</taxon>
        <taxon>Bacillales</taxon>
        <taxon>Bacillaceae</taxon>
        <taxon>Virgibacillus</taxon>
    </lineage>
</organism>
<dbReference type="Gene3D" id="1.20.990.10">
    <property type="entry name" value="NADPH-cytochrome p450 Reductase, Chain A, domain 3"/>
    <property type="match status" value="1"/>
</dbReference>
<feature type="domain" description="FAD-binding FR-type" evidence="13">
    <location>
        <begin position="244"/>
        <end position="463"/>
    </location>
</feature>
<dbReference type="PANTHER" id="PTHR19384">
    <property type="entry name" value="NITRIC OXIDE SYNTHASE-RELATED"/>
    <property type="match status" value="1"/>
</dbReference>
<evidence type="ECO:0000256" key="5">
    <source>
        <dbReference type="ARBA" id="ARBA00022630"/>
    </source>
</evidence>
<accession>A0ABV7CY46</accession>
<dbReference type="RefSeq" id="WP_390274013.1">
    <property type="nucleotide sequence ID" value="NZ_JBHRSA010000051.1"/>
</dbReference>
<dbReference type="InterPro" id="IPR029039">
    <property type="entry name" value="Flavoprotein-like_sf"/>
</dbReference>
<dbReference type="PROSITE" id="PS50902">
    <property type="entry name" value="FLAVODOXIN_LIKE"/>
    <property type="match status" value="1"/>
</dbReference>
<reference evidence="15" key="1">
    <citation type="journal article" date="2019" name="Int. J. Syst. Evol. Microbiol.">
        <title>The Global Catalogue of Microorganisms (GCM) 10K type strain sequencing project: providing services to taxonomists for standard genome sequencing and annotation.</title>
        <authorList>
            <consortium name="The Broad Institute Genomics Platform"/>
            <consortium name="The Broad Institute Genome Sequencing Center for Infectious Disease"/>
            <person name="Wu L."/>
            <person name="Ma J."/>
        </authorList>
    </citation>
    <scope>NUCLEOTIDE SEQUENCE [LARGE SCALE GENOMIC DNA]</scope>
    <source>
        <strain evidence="15">KCTC 13128</strain>
    </source>
</reference>
<dbReference type="InterPro" id="IPR003097">
    <property type="entry name" value="CysJ-like_FAD-binding"/>
</dbReference>
<keyword evidence="4" id="KW-0028">Amino-acid biosynthesis</keyword>
<dbReference type="Gene3D" id="3.40.50.80">
    <property type="entry name" value="Nucleotide-binding domain of ferredoxin-NADP reductase (FNR) module"/>
    <property type="match status" value="1"/>
</dbReference>
<evidence type="ECO:0000256" key="6">
    <source>
        <dbReference type="ARBA" id="ARBA00022643"/>
    </source>
</evidence>
<gene>
    <name evidence="14" type="ORF">ACFOGI_14400</name>
</gene>
<dbReference type="Pfam" id="PF00258">
    <property type="entry name" value="Flavodoxin_1"/>
    <property type="match status" value="1"/>
</dbReference>
<dbReference type="SUPFAM" id="SSF63380">
    <property type="entry name" value="Riboflavin synthase domain-like"/>
    <property type="match status" value="1"/>
</dbReference>
<dbReference type="Proteomes" id="UP001595279">
    <property type="component" value="Unassembled WGS sequence"/>
</dbReference>
<keyword evidence="3" id="KW-0813">Transport</keyword>
<dbReference type="PRINTS" id="PR00371">
    <property type="entry name" value="FPNCR"/>
</dbReference>
<evidence type="ECO:0000256" key="1">
    <source>
        <dbReference type="ARBA" id="ARBA00001917"/>
    </source>
</evidence>
<evidence type="ECO:0000256" key="2">
    <source>
        <dbReference type="ARBA" id="ARBA00001974"/>
    </source>
</evidence>
<dbReference type="Pfam" id="PF00667">
    <property type="entry name" value="FAD_binding_1"/>
    <property type="match status" value="1"/>
</dbReference>
<dbReference type="EC" id="1.8.1.2" evidence="14"/>
<dbReference type="PIRSF" id="PIRSF000207">
    <property type="entry name" value="SiR-FP_CysJ"/>
    <property type="match status" value="1"/>
</dbReference>
<evidence type="ECO:0000256" key="10">
    <source>
        <dbReference type="ARBA" id="ARBA00023002"/>
    </source>
</evidence>
<dbReference type="InterPro" id="IPR023173">
    <property type="entry name" value="NADPH_Cyt_P450_Rdtase_alpha"/>
</dbReference>
<evidence type="ECO:0000259" key="13">
    <source>
        <dbReference type="PROSITE" id="PS51384"/>
    </source>
</evidence>
<dbReference type="Pfam" id="PF00175">
    <property type="entry name" value="NAD_binding_1"/>
    <property type="match status" value="1"/>
</dbReference>
<keyword evidence="6" id="KW-0288">FMN</keyword>
<sequence>MQLLETNSPFSKEQTEDLNRILPTLTETQRIWLSGYLSVPQQSSGGVAAVLENPTASQPAVQQTASLKQRELTILYGSETGNAQSVAKDLEEKAKARDKKVKLAALDDFKPKDLKKVQDLMIVTATHGEGDPPDNAISFHEFLHSRKAPKLQDVRFSVLSLGDESYEFFCQTGKDFDKRLEELGGERLYGRVDCDVDFDEPAAEWVEGVLSELEKDDVGTGAENSSVDQLDPSLTAGQPIYSRTNPFNAEVLDNINLNGEGSNKETHHLELSLEGSNLAYEPGDSVGIFPKNDPELVESFIGQMNWDPEESVPINKQGEVRSLREALLSNFEITRITKPLLKKAADLFNNDELTAFLSPEKEEEQKTYMDGRDLLDLVKDFPPKDMEPADLIQILRKMPARLYSITSSYQANPEEVHLAIGKVSYHSNGRDRSGVCSGQCAERVEPGETLPIYIQKNENFKFPMNGETPAIMVGPGTGVAPFRSYLEELEELEVEAKTWLFFGDQHFTTDFLYQVEWQNWLKNGVLTKMDVAFSRDTKEKVYVQDQMRKNSAELYKWVQEGANIYVCGDEKKMAQDVHDTLLDIFQKEGNMSAEQANDLLKEMRQQKRYQRDVY</sequence>
<comment type="cofactor">
    <cofactor evidence="2">
        <name>FAD</name>
        <dbReference type="ChEBI" id="CHEBI:57692"/>
    </cofactor>
</comment>
<dbReference type="PANTHER" id="PTHR19384:SF128">
    <property type="entry name" value="NADPH OXIDOREDUCTASE A"/>
    <property type="match status" value="1"/>
</dbReference>
<dbReference type="InterPro" id="IPR010199">
    <property type="entry name" value="CysJ"/>
</dbReference>
<comment type="caution">
    <text evidence="14">The sequence shown here is derived from an EMBL/GenBank/DDBJ whole genome shotgun (WGS) entry which is preliminary data.</text>
</comment>
<evidence type="ECO:0000259" key="12">
    <source>
        <dbReference type="PROSITE" id="PS50902"/>
    </source>
</evidence>
<dbReference type="Gene3D" id="3.40.50.360">
    <property type="match status" value="1"/>
</dbReference>
<dbReference type="CDD" id="cd06199">
    <property type="entry name" value="SiR"/>
    <property type="match status" value="1"/>
</dbReference>
<dbReference type="NCBIfam" id="TIGR01931">
    <property type="entry name" value="cysJ"/>
    <property type="match status" value="1"/>
</dbReference>